<name>A0A317YKD7_MAIZE</name>
<dbReference type="Proteomes" id="UP000251960">
    <property type="component" value="Chromosome 1"/>
</dbReference>
<organism evidence="2">
    <name type="scientific">Zea mays</name>
    <name type="common">Maize</name>
    <dbReference type="NCBI Taxonomy" id="4577"/>
    <lineage>
        <taxon>Eukaryota</taxon>
        <taxon>Viridiplantae</taxon>
        <taxon>Streptophyta</taxon>
        <taxon>Embryophyta</taxon>
        <taxon>Tracheophyta</taxon>
        <taxon>Spermatophyta</taxon>
        <taxon>Magnoliopsida</taxon>
        <taxon>Liliopsida</taxon>
        <taxon>Poales</taxon>
        <taxon>Poaceae</taxon>
        <taxon>PACMAD clade</taxon>
        <taxon>Panicoideae</taxon>
        <taxon>Andropogonodae</taxon>
        <taxon>Andropogoneae</taxon>
        <taxon>Tripsacinae</taxon>
        <taxon>Zea</taxon>
    </lineage>
</organism>
<dbReference type="EMBL" id="NCVQ01000001">
    <property type="protein sequence ID" value="PWZ58314.1"/>
    <property type="molecule type" value="Genomic_DNA"/>
</dbReference>
<evidence type="ECO:0000313" key="2">
    <source>
        <dbReference type="EMBL" id="PWZ58314.1"/>
    </source>
</evidence>
<feature type="region of interest" description="Disordered" evidence="1">
    <location>
        <begin position="1"/>
        <end position="22"/>
    </location>
</feature>
<protein>
    <submittedName>
        <fullName evidence="2">Uncharacterized protein</fullName>
    </submittedName>
</protein>
<reference evidence="2" key="1">
    <citation type="journal article" date="2018" name="Nat. Genet.">
        <title>Extensive intraspecific gene order and gene structural variations between Mo17 and other maize genomes.</title>
        <authorList>
            <person name="Sun S."/>
            <person name="Zhou Y."/>
            <person name="Chen J."/>
            <person name="Shi J."/>
            <person name="Zhao H."/>
            <person name="Zhao H."/>
            <person name="Song W."/>
            <person name="Zhang M."/>
            <person name="Cui Y."/>
            <person name="Dong X."/>
            <person name="Liu H."/>
            <person name="Ma X."/>
            <person name="Jiao Y."/>
            <person name="Wang B."/>
            <person name="Wei X."/>
            <person name="Stein J.C."/>
            <person name="Glaubitz J.C."/>
            <person name="Lu F."/>
            <person name="Yu G."/>
            <person name="Liang C."/>
            <person name="Fengler K."/>
            <person name="Li B."/>
            <person name="Rafalski A."/>
            <person name="Schnable P.S."/>
            <person name="Ware D.H."/>
            <person name="Buckler E.S."/>
            <person name="Lai J."/>
        </authorList>
    </citation>
    <scope>NUCLEOTIDE SEQUENCE [LARGE SCALE GENOMIC DNA]</scope>
    <source>
        <tissue evidence="2">Seedling</tissue>
    </source>
</reference>
<accession>A0A317YKD7</accession>
<evidence type="ECO:0000256" key="1">
    <source>
        <dbReference type="SAM" id="MobiDB-lite"/>
    </source>
</evidence>
<sequence length="78" mass="8598">MEASYPPREGKKSRSAADTVLEEQRYSVASNPLARRDAPSALASSRIKSTRSIALRAYSGILPSQHMRTYSPLVRFAS</sequence>
<comment type="caution">
    <text evidence="2">The sequence shown here is derived from an EMBL/GenBank/DDBJ whole genome shotgun (WGS) entry which is preliminary data.</text>
</comment>
<dbReference type="AlphaFoldDB" id="A0A317YKD7"/>
<proteinExistence type="predicted"/>
<gene>
    <name evidence="2" type="ORF">Zm00014a_003215</name>
</gene>